<dbReference type="EMBL" id="QJKJ01013093">
    <property type="protein sequence ID" value="RDX67227.1"/>
    <property type="molecule type" value="Genomic_DNA"/>
</dbReference>
<sequence>MQIVLKKTTRYTSLNLYLVLSPFSSSFPMFVMVGLLFRLWKYMHHALIQMLGLIIWHIQQHFISCMHHIFYGFVYLKEGTELKNGCLVKRKK</sequence>
<evidence type="ECO:0000313" key="3">
    <source>
        <dbReference type="Proteomes" id="UP000257109"/>
    </source>
</evidence>
<keyword evidence="3" id="KW-1185">Reference proteome</keyword>
<keyword evidence="1" id="KW-0472">Membrane</keyword>
<dbReference type="AlphaFoldDB" id="A0A371EME8"/>
<feature type="non-terminal residue" evidence="2">
    <location>
        <position position="1"/>
    </location>
</feature>
<organism evidence="2 3">
    <name type="scientific">Mucuna pruriens</name>
    <name type="common">Velvet bean</name>
    <name type="synonym">Dolichos pruriens</name>
    <dbReference type="NCBI Taxonomy" id="157652"/>
    <lineage>
        <taxon>Eukaryota</taxon>
        <taxon>Viridiplantae</taxon>
        <taxon>Streptophyta</taxon>
        <taxon>Embryophyta</taxon>
        <taxon>Tracheophyta</taxon>
        <taxon>Spermatophyta</taxon>
        <taxon>Magnoliopsida</taxon>
        <taxon>eudicotyledons</taxon>
        <taxon>Gunneridae</taxon>
        <taxon>Pentapetalae</taxon>
        <taxon>rosids</taxon>
        <taxon>fabids</taxon>
        <taxon>Fabales</taxon>
        <taxon>Fabaceae</taxon>
        <taxon>Papilionoideae</taxon>
        <taxon>50 kb inversion clade</taxon>
        <taxon>NPAAA clade</taxon>
        <taxon>indigoferoid/millettioid clade</taxon>
        <taxon>Phaseoleae</taxon>
        <taxon>Mucuna</taxon>
    </lineage>
</organism>
<proteinExistence type="predicted"/>
<evidence type="ECO:0000256" key="1">
    <source>
        <dbReference type="SAM" id="Phobius"/>
    </source>
</evidence>
<gene>
    <name evidence="2" type="ORF">CR513_53928</name>
</gene>
<evidence type="ECO:0000313" key="2">
    <source>
        <dbReference type="EMBL" id="RDX67227.1"/>
    </source>
</evidence>
<name>A0A371EME8_MUCPR</name>
<protein>
    <submittedName>
        <fullName evidence="2">Uncharacterized protein</fullName>
    </submittedName>
</protein>
<reference evidence="2" key="1">
    <citation type="submission" date="2018-05" db="EMBL/GenBank/DDBJ databases">
        <title>Draft genome of Mucuna pruriens seed.</title>
        <authorList>
            <person name="Nnadi N.E."/>
            <person name="Vos R."/>
            <person name="Hasami M.H."/>
            <person name="Devisetty U.K."/>
            <person name="Aguiy J.C."/>
        </authorList>
    </citation>
    <scope>NUCLEOTIDE SEQUENCE [LARGE SCALE GENOMIC DNA]</scope>
    <source>
        <strain evidence="2">JCA_2017</strain>
    </source>
</reference>
<feature type="transmembrane region" description="Helical" evidence="1">
    <location>
        <begin position="16"/>
        <end position="40"/>
    </location>
</feature>
<dbReference type="Proteomes" id="UP000257109">
    <property type="component" value="Unassembled WGS sequence"/>
</dbReference>
<keyword evidence="1" id="KW-1133">Transmembrane helix</keyword>
<comment type="caution">
    <text evidence="2">The sequence shown here is derived from an EMBL/GenBank/DDBJ whole genome shotgun (WGS) entry which is preliminary data.</text>
</comment>
<accession>A0A371EME8</accession>
<keyword evidence="1" id="KW-0812">Transmembrane</keyword>